<evidence type="ECO:0000313" key="1">
    <source>
        <dbReference type="EMBL" id="KAF9612729.1"/>
    </source>
</evidence>
<sequence>MSLGKQLYTAADMRSNRCIELLLRNRARTDLRSTDDSEELPIEMTLSSKRMITWSSEETIDDFLVKFSKMIELLKASFLQRADRRVISPLIRSSQVLKLKLKGLKSKKKFKRIRRIELPEVLLYGFGFGTHVLIETVNRRHGMSRFSDCLFSKPIKSQTTELYFWEQDTTLYMTHSLWENCNLVGWNIMDETRYEVILCGHYEVGSYERLCSD</sequence>
<protein>
    <submittedName>
        <fullName evidence="1">Uncharacterized protein</fullName>
    </submittedName>
</protein>
<dbReference type="OrthoDB" id="673776at2759"/>
<gene>
    <name evidence="1" type="ORF">IFM89_003271</name>
</gene>
<proteinExistence type="predicted"/>
<name>A0A835M3K3_9MAGN</name>
<dbReference type="AlphaFoldDB" id="A0A835M3K3"/>
<dbReference type="Proteomes" id="UP000631114">
    <property type="component" value="Unassembled WGS sequence"/>
</dbReference>
<accession>A0A835M3K3</accession>
<dbReference type="EMBL" id="JADFTS010000003">
    <property type="protein sequence ID" value="KAF9612729.1"/>
    <property type="molecule type" value="Genomic_DNA"/>
</dbReference>
<reference evidence="1 2" key="1">
    <citation type="submission" date="2020-10" db="EMBL/GenBank/DDBJ databases">
        <title>The Coptis chinensis genome and diversification of protoberbering-type alkaloids.</title>
        <authorList>
            <person name="Wang B."/>
            <person name="Shu S."/>
            <person name="Song C."/>
            <person name="Liu Y."/>
        </authorList>
    </citation>
    <scope>NUCLEOTIDE SEQUENCE [LARGE SCALE GENOMIC DNA]</scope>
    <source>
        <strain evidence="1">HL-2020</strain>
        <tissue evidence="1">Leaf</tissue>
    </source>
</reference>
<keyword evidence="2" id="KW-1185">Reference proteome</keyword>
<evidence type="ECO:0000313" key="2">
    <source>
        <dbReference type="Proteomes" id="UP000631114"/>
    </source>
</evidence>
<comment type="caution">
    <text evidence="1">The sequence shown here is derived from an EMBL/GenBank/DDBJ whole genome shotgun (WGS) entry which is preliminary data.</text>
</comment>
<organism evidence="1 2">
    <name type="scientific">Coptis chinensis</name>
    <dbReference type="NCBI Taxonomy" id="261450"/>
    <lineage>
        <taxon>Eukaryota</taxon>
        <taxon>Viridiplantae</taxon>
        <taxon>Streptophyta</taxon>
        <taxon>Embryophyta</taxon>
        <taxon>Tracheophyta</taxon>
        <taxon>Spermatophyta</taxon>
        <taxon>Magnoliopsida</taxon>
        <taxon>Ranunculales</taxon>
        <taxon>Ranunculaceae</taxon>
        <taxon>Coptidoideae</taxon>
        <taxon>Coptis</taxon>
    </lineage>
</organism>